<dbReference type="PROSITE" id="PS00658">
    <property type="entry name" value="FORK_HEAD_2"/>
    <property type="match status" value="1"/>
</dbReference>
<dbReference type="GO" id="GO:0003700">
    <property type="term" value="F:DNA-binding transcription factor activity"/>
    <property type="evidence" value="ECO:0007669"/>
    <property type="project" value="InterPro"/>
</dbReference>
<organism evidence="1 2">
    <name type="scientific">Pseudomonas syringae</name>
    <dbReference type="NCBI Taxonomy" id="317"/>
    <lineage>
        <taxon>Bacteria</taxon>
        <taxon>Pseudomonadati</taxon>
        <taxon>Pseudomonadota</taxon>
        <taxon>Gammaproteobacteria</taxon>
        <taxon>Pseudomonadales</taxon>
        <taxon>Pseudomonadaceae</taxon>
        <taxon>Pseudomonas</taxon>
    </lineage>
</organism>
<dbReference type="EMBL" id="MTSA01000002">
    <property type="protein sequence ID" value="OUM09096.1"/>
    <property type="molecule type" value="Genomic_DNA"/>
</dbReference>
<reference evidence="1 2" key="1">
    <citation type="submission" date="2017-01" db="EMBL/GenBank/DDBJ databases">
        <authorList>
            <person name="Mah S.A."/>
            <person name="Swanson W.J."/>
            <person name="Moy G.W."/>
            <person name="Vacquier V.D."/>
        </authorList>
    </citation>
    <scope>NUCLEOTIDE SEQUENCE [LARGE SCALE GENOMIC DNA]</scope>
    <source>
        <strain evidence="1">PDD-32b-74</strain>
    </source>
</reference>
<dbReference type="Proteomes" id="UP000195128">
    <property type="component" value="Unassembled WGS sequence"/>
</dbReference>
<dbReference type="AlphaFoldDB" id="A0A244EX99"/>
<dbReference type="GO" id="GO:0043565">
    <property type="term" value="F:sequence-specific DNA binding"/>
    <property type="evidence" value="ECO:0007669"/>
    <property type="project" value="InterPro"/>
</dbReference>
<comment type="caution">
    <text evidence="1">The sequence shown here is derived from an EMBL/GenBank/DDBJ whole genome shotgun (WGS) entry which is preliminary data.</text>
</comment>
<evidence type="ECO:0000313" key="2">
    <source>
        <dbReference type="Proteomes" id="UP000195128"/>
    </source>
</evidence>
<dbReference type="AntiFam" id="ANF00261">
    <property type="entry name" value="Protein of unknown function (DUF1534)"/>
</dbReference>
<evidence type="ECO:0000313" key="1">
    <source>
        <dbReference type="EMBL" id="OUM09096.1"/>
    </source>
</evidence>
<protein>
    <recommendedName>
        <fullName evidence="3">DUF1534 domain-containing protein</fullName>
    </recommendedName>
</protein>
<gene>
    <name evidence="1" type="ORF">BW686_03755</name>
</gene>
<evidence type="ECO:0008006" key="3">
    <source>
        <dbReference type="Google" id="ProtNLM"/>
    </source>
</evidence>
<name>A0A244EX99_PSESX</name>
<dbReference type="InterPro" id="IPR030456">
    <property type="entry name" value="TF_fork_head_CS_2"/>
</dbReference>
<proteinExistence type="predicted"/>
<dbReference type="OrthoDB" id="7031728at2"/>
<sequence length="40" mass="4828">MRLSFRTLQRRTAWRDALRHRYAPRRAFKIGRGASHDSQT</sequence>
<accession>A0A244EX99</accession>